<keyword evidence="5" id="KW-1185">Reference proteome</keyword>
<evidence type="ECO:0000313" key="4">
    <source>
        <dbReference type="EMBL" id="GAA0874495.1"/>
    </source>
</evidence>
<reference evidence="4 5" key="1">
    <citation type="journal article" date="2019" name="Int. J. Syst. Evol. Microbiol.">
        <title>The Global Catalogue of Microorganisms (GCM) 10K type strain sequencing project: providing services to taxonomists for standard genome sequencing and annotation.</title>
        <authorList>
            <consortium name="The Broad Institute Genomics Platform"/>
            <consortium name="The Broad Institute Genome Sequencing Center for Infectious Disease"/>
            <person name="Wu L."/>
            <person name="Ma J."/>
        </authorList>
    </citation>
    <scope>NUCLEOTIDE SEQUENCE [LARGE SCALE GENOMIC DNA]</scope>
    <source>
        <strain evidence="4 5">JCM 16083</strain>
    </source>
</reference>
<proteinExistence type="predicted"/>
<accession>A0ABN1MMN2</accession>
<organism evidence="4 5">
    <name type="scientific">Wandonia haliotis</name>
    <dbReference type="NCBI Taxonomy" id="574963"/>
    <lineage>
        <taxon>Bacteria</taxon>
        <taxon>Pseudomonadati</taxon>
        <taxon>Bacteroidota</taxon>
        <taxon>Flavobacteriia</taxon>
        <taxon>Flavobacteriales</taxon>
        <taxon>Crocinitomicaceae</taxon>
        <taxon>Wandonia</taxon>
    </lineage>
</organism>
<dbReference type="Pfam" id="PF12080">
    <property type="entry name" value="GldM_4th"/>
    <property type="match status" value="1"/>
</dbReference>
<name>A0ABN1MMN2_9FLAO</name>
<evidence type="ECO:0000259" key="2">
    <source>
        <dbReference type="Pfam" id="PF12081"/>
    </source>
</evidence>
<evidence type="ECO:0000259" key="3">
    <source>
        <dbReference type="Pfam" id="PF21602"/>
    </source>
</evidence>
<dbReference type="InterPro" id="IPR048406">
    <property type="entry name" value="GldM_Ig-like-2"/>
</dbReference>
<dbReference type="EMBL" id="BAAAFH010000003">
    <property type="protein sequence ID" value="GAA0874495.1"/>
    <property type="molecule type" value="Genomic_DNA"/>
</dbReference>
<evidence type="ECO:0000259" key="1">
    <source>
        <dbReference type="Pfam" id="PF12080"/>
    </source>
</evidence>
<evidence type="ECO:0000313" key="5">
    <source>
        <dbReference type="Proteomes" id="UP001501126"/>
    </source>
</evidence>
<dbReference type="InterPro" id="IPR022719">
    <property type="entry name" value="Motility-assoc_prot_GldM_C"/>
</dbReference>
<feature type="domain" description="Gliding motility-associated protein GldM N-terminal" evidence="2">
    <location>
        <begin position="31"/>
        <end position="276"/>
    </location>
</feature>
<feature type="domain" description="Gliding motility-associated protein GldM second immunoglobulin-like" evidence="3">
    <location>
        <begin position="388"/>
        <end position="466"/>
    </location>
</feature>
<dbReference type="Proteomes" id="UP001501126">
    <property type="component" value="Unassembled WGS sequence"/>
</dbReference>
<dbReference type="InterPro" id="IPR022720">
    <property type="entry name" value="Motility-assoc_prot_GldM_N"/>
</dbReference>
<dbReference type="RefSeq" id="WP_343785391.1">
    <property type="nucleotide sequence ID" value="NZ_BAAAFH010000003.1"/>
</dbReference>
<dbReference type="Pfam" id="PF12081">
    <property type="entry name" value="GldM_1st"/>
    <property type="match status" value="1"/>
</dbReference>
<sequence length="573" mass="62980">MAGGKETPRQKMIGMMYLVLTALLALNVSKEIISAFVTINDKLDLSGNVVQQGTKTTYGEFDAKRLGIQQQGGDLKAFEFWNNKAKAVNKRSRQLVHFILSESNAMIEEAEKQDWIAEKDDDGLIVELKPLFDISAMDNYDIPTNRFIGSNPMDPKEEGRRLRDSIIAFRDFITQEMATYPMGDKKYSFKSPSDTSKLNEALKSANPEDYEAIRRVYRALSIPEKMDVKDGGQVKSMPWASVIFDHAPIVAAGAMLTALKVDVLTAESQAADYFLSKIDAPSFNFNKIEPLAFSKTSYINRGDSIKLKVMIAAYDSTKDMKLQYWKNDSTYKSDNMLTFNGDTGEELVLKGDISGNHTIFGKTAIEIKGREEWVPWKFNYSVGEPTGTVSLPEMNVLYRGYPNKVMGAASGYPDYKLSSGGNVTITKGSNGMYIASPGSGREATIIIQGVSEDGTTAKLGDFKFRVNNMPKPSIYLGSLEDGSDAPSATIKSQSRLFAKYGPEIPLEANFTVKSWEVNVTGAPRPENGAGAALTPRALNLIKQARPGNTVSIMCTVVGPDGRARKSGGTFKVR</sequence>
<dbReference type="Pfam" id="PF21602">
    <property type="entry name" value="GldM_3rd"/>
    <property type="match status" value="1"/>
</dbReference>
<protein>
    <submittedName>
        <fullName evidence="4">Gliding motility protein GldM</fullName>
    </submittedName>
</protein>
<gene>
    <name evidence="4" type="primary">gldM_2</name>
    <name evidence="4" type="ORF">GCM10009118_09030</name>
</gene>
<comment type="caution">
    <text evidence="4">The sequence shown here is derived from an EMBL/GenBank/DDBJ whole genome shotgun (WGS) entry which is preliminary data.</text>
</comment>
<feature type="domain" description="Gliding motility-associated protein GldM C-terminal" evidence="1">
    <location>
        <begin position="470"/>
        <end position="566"/>
    </location>
</feature>